<keyword evidence="5" id="KW-0804">Transcription</keyword>
<dbReference type="InterPro" id="IPR004839">
    <property type="entry name" value="Aminotransferase_I/II_large"/>
</dbReference>
<dbReference type="EMBL" id="AYEU01000006">
    <property type="protein sequence ID" value="ESK51596.1"/>
    <property type="molecule type" value="Genomic_DNA"/>
</dbReference>
<reference evidence="7 8" key="1">
    <citation type="submission" date="2013-10" db="EMBL/GenBank/DDBJ databases">
        <title>The Genome Sequence of Acinetobacter brisouii CIP 110357.</title>
        <authorList>
            <consortium name="The Broad Institute Genomics Platform"/>
            <consortium name="The Broad Institute Genome Sequencing Center for Infectious Disease"/>
            <person name="Cerqueira G."/>
            <person name="Feldgarden M."/>
            <person name="Courvalin P."/>
            <person name="Grillot-Courvalin C."/>
            <person name="Clermont D."/>
            <person name="Rocha E."/>
            <person name="Yoon E.-J."/>
            <person name="Nemec A."/>
            <person name="Young S.K."/>
            <person name="Zeng Q."/>
            <person name="Gargeya S."/>
            <person name="Fitzgerald M."/>
            <person name="Abouelleil A."/>
            <person name="Alvarado L."/>
            <person name="Berlin A.M."/>
            <person name="Chapman S.B."/>
            <person name="Gainer-Dewar J."/>
            <person name="Goldberg J."/>
            <person name="Gnerre S."/>
            <person name="Griggs A."/>
            <person name="Gujja S."/>
            <person name="Hansen M."/>
            <person name="Howarth C."/>
            <person name="Imamovic A."/>
            <person name="Ireland A."/>
            <person name="Larimer J."/>
            <person name="McCowan C."/>
            <person name="Murphy C."/>
            <person name="Pearson M."/>
            <person name="Poon T.W."/>
            <person name="Priest M."/>
            <person name="Roberts A."/>
            <person name="Saif S."/>
            <person name="Shea T."/>
            <person name="Sykes S."/>
            <person name="Wortman J."/>
            <person name="Nusbaum C."/>
            <person name="Birren B."/>
        </authorList>
    </citation>
    <scope>NUCLEOTIDE SEQUENCE [LARGE SCALE GENOMIC DNA]</scope>
    <source>
        <strain evidence="7 8">CIP 110357</strain>
    </source>
</reference>
<dbReference type="PATRIC" id="fig|1341683.3.peg.2098"/>
<evidence type="ECO:0000256" key="2">
    <source>
        <dbReference type="ARBA" id="ARBA00022898"/>
    </source>
</evidence>
<dbReference type="InterPro" id="IPR000524">
    <property type="entry name" value="Tscrpt_reg_HTH_GntR"/>
</dbReference>
<evidence type="ECO:0000256" key="1">
    <source>
        <dbReference type="ARBA" id="ARBA00005384"/>
    </source>
</evidence>
<dbReference type="InterPro" id="IPR036388">
    <property type="entry name" value="WH-like_DNA-bd_sf"/>
</dbReference>
<feature type="domain" description="HTH gntR-type" evidence="6">
    <location>
        <begin position="2"/>
        <end position="70"/>
    </location>
</feature>
<evidence type="ECO:0000313" key="7">
    <source>
        <dbReference type="EMBL" id="ESK51596.1"/>
    </source>
</evidence>
<dbReference type="PROSITE" id="PS50949">
    <property type="entry name" value="HTH_GNTR"/>
    <property type="match status" value="1"/>
</dbReference>
<evidence type="ECO:0000313" key="8">
    <source>
        <dbReference type="Proteomes" id="UP000018418"/>
    </source>
</evidence>
<dbReference type="InterPro" id="IPR051446">
    <property type="entry name" value="HTH_trans_reg/aminotransferase"/>
</dbReference>
<keyword evidence="8" id="KW-1185">Reference proteome</keyword>
<dbReference type="RefSeq" id="WP_004901949.1">
    <property type="nucleotide sequence ID" value="NZ_BBTI01000011.1"/>
</dbReference>
<proteinExistence type="inferred from homology"/>
<comment type="similarity">
    <text evidence="1">In the C-terminal section; belongs to the class-I pyridoxal-phosphate-dependent aminotransferase family.</text>
</comment>
<dbReference type="OrthoDB" id="9804020at2"/>
<dbReference type="SMART" id="SM00345">
    <property type="entry name" value="HTH_GNTR"/>
    <property type="match status" value="1"/>
</dbReference>
<dbReference type="STRING" id="396323.VH98_09655"/>
<dbReference type="Pfam" id="PF00155">
    <property type="entry name" value="Aminotran_1_2"/>
    <property type="match status" value="1"/>
</dbReference>
<evidence type="ECO:0000256" key="5">
    <source>
        <dbReference type="ARBA" id="ARBA00023163"/>
    </source>
</evidence>
<gene>
    <name evidence="7" type="ORF">P255_02119</name>
</gene>
<evidence type="ECO:0000256" key="4">
    <source>
        <dbReference type="ARBA" id="ARBA00023125"/>
    </source>
</evidence>
<dbReference type="Proteomes" id="UP000018418">
    <property type="component" value="Unassembled WGS sequence"/>
</dbReference>
<dbReference type="CDD" id="cd07377">
    <property type="entry name" value="WHTH_GntR"/>
    <property type="match status" value="1"/>
</dbReference>
<dbReference type="InterPro" id="IPR015424">
    <property type="entry name" value="PyrdxlP-dep_Trfase"/>
</dbReference>
<dbReference type="InterPro" id="IPR036390">
    <property type="entry name" value="WH_DNA-bd_sf"/>
</dbReference>
<dbReference type="Gene3D" id="1.10.10.10">
    <property type="entry name" value="Winged helix-like DNA-binding domain superfamily/Winged helix DNA-binding domain"/>
    <property type="match status" value="1"/>
</dbReference>
<dbReference type="HOGENOM" id="CLU_017584_0_0_6"/>
<comment type="caution">
    <text evidence="7">The sequence shown here is derived from an EMBL/GenBank/DDBJ whole genome shotgun (WGS) entry which is preliminary data.</text>
</comment>
<organism evidence="7 8">
    <name type="scientific">Acinetobacter brisouii CIP 110357</name>
    <dbReference type="NCBI Taxonomy" id="1341683"/>
    <lineage>
        <taxon>Bacteria</taxon>
        <taxon>Pseudomonadati</taxon>
        <taxon>Pseudomonadota</taxon>
        <taxon>Gammaproteobacteria</taxon>
        <taxon>Moraxellales</taxon>
        <taxon>Moraxellaceae</taxon>
        <taxon>Acinetobacter</taxon>
    </lineage>
</organism>
<dbReference type="SUPFAM" id="SSF53383">
    <property type="entry name" value="PLP-dependent transferases"/>
    <property type="match status" value="1"/>
</dbReference>
<dbReference type="GO" id="GO:0003700">
    <property type="term" value="F:DNA-binding transcription factor activity"/>
    <property type="evidence" value="ECO:0007669"/>
    <property type="project" value="InterPro"/>
</dbReference>
<evidence type="ECO:0000259" key="6">
    <source>
        <dbReference type="PROSITE" id="PS50949"/>
    </source>
</evidence>
<keyword evidence="3" id="KW-0805">Transcription regulation</keyword>
<accession>V2USJ6</accession>
<sequence length="475" mass="53647">MQFRYQDIASQLRHKILAGELSPHCKLPSLRNFAKQQNISMTTAQACYELLEAQGHIYVKPKSGFFVQAPKITLSSQQHDYIDFPSVSREVSSFDLHNQIQEASSQAQMIHLGAIQLGSPLIPIEGLRRSIQRSLKHSHPEDFLYCDRQGHPRLRKALLQHWAEDAIHVAYDDIFITNGCMAALMLVIQSLTEIGDSIILPTPTFNGQLLLLASLNRKVIEIPSHTQGIDLQRLEQVLQTGQAKACLLTANYQNPLGYCLTHQEKAQIAALAAKYQCFIIEDDIYGECGYDLQRPLPIKHWDQAGYVIWVGSVSKSLSSAYRIGWLCLPKTLQDLKPKLLAHNIIVNTPLQLGLADFIFSGGYRRHLNQLRPCLWEQVQQYLQYLQQLFTPQMLSLNMPQGGYALWMKLPQHLSAFALYQFALSQSISIVPGGIFGEDNKYHDYIRINAGHPLTAPIQAALQQLATWVRQQAENG</sequence>
<dbReference type="InterPro" id="IPR015421">
    <property type="entry name" value="PyrdxlP-dep_Trfase_major"/>
</dbReference>
<dbReference type="CDD" id="cd00609">
    <property type="entry name" value="AAT_like"/>
    <property type="match status" value="1"/>
</dbReference>
<keyword evidence="2" id="KW-0663">Pyridoxal phosphate</keyword>
<dbReference type="Gene3D" id="3.90.1150.10">
    <property type="entry name" value="Aspartate Aminotransferase, domain 1"/>
    <property type="match status" value="1"/>
</dbReference>
<dbReference type="PANTHER" id="PTHR46577">
    <property type="entry name" value="HTH-TYPE TRANSCRIPTIONAL REGULATORY PROTEIN GABR"/>
    <property type="match status" value="1"/>
</dbReference>
<dbReference type="SUPFAM" id="SSF46785">
    <property type="entry name" value="Winged helix' DNA-binding domain"/>
    <property type="match status" value="1"/>
</dbReference>
<dbReference type="PANTHER" id="PTHR46577:SF2">
    <property type="entry name" value="TRANSCRIPTIONAL REGULATORY PROTEIN"/>
    <property type="match status" value="1"/>
</dbReference>
<evidence type="ECO:0000256" key="3">
    <source>
        <dbReference type="ARBA" id="ARBA00023015"/>
    </source>
</evidence>
<dbReference type="GO" id="GO:0003677">
    <property type="term" value="F:DNA binding"/>
    <property type="evidence" value="ECO:0007669"/>
    <property type="project" value="UniProtKB-KW"/>
</dbReference>
<dbReference type="InterPro" id="IPR015422">
    <property type="entry name" value="PyrdxlP-dep_Trfase_small"/>
</dbReference>
<dbReference type="Gene3D" id="3.40.640.10">
    <property type="entry name" value="Type I PLP-dependent aspartate aminotransferase-like (Major domain)"/>
    <property type="match status" value="1"/>
</dbReference>
<name>V2USJ6_9GAMM</name>
<dbReference type="Pfam" id="PF00392">
    <property type="entry name" value="GntR"/>
    <property type="match status" value="1"/>
</dbReference>
<dbReference type="AlphaFoldDB" id="V2USJ6"/>
<keyword evidence="4" id="KW-0238">DNA-binding</keyword>
<protein>
    <recommendedName>
        <fullName evidence="6">HTH gntR-type domain-containing protein</fullName>
    </recommendedName>
</protein>
<dbReference type="GO" id="GO:0030170">
    <property type="term" value="F:pyridoxal phosphate binding"/>
    <property type="evidence" value="ECO:0007669"/>
    <property type="project" value="InterPro"/>
</dbReference>